<dbReference type="AlphaFoldDB" id="A0A5B9PH70"/>
<evidence type="ECO:0000256" key="4">
    <source>
        <dbReference type="ARBA" id="ARBA00022692"/>
    </source>
</evidence>
<keyword evidence="4 7" id="KW-0812">Transmembrane</keyword>
<dbReference type="InterPro" id="IPR002528">
    <property type="entry name" value="MATE_fam"/>
</dbReference>
<feature type="transmembrane region" description="Helical" evidence="7">
    <location>
        <begin position="288"/>
        <end position="310"/>
    </location>
</feature>
<feature type="transmembrane region" description="Helical" evidence="7">
    <location>
        <begin position="164"/>
        <end position="187"/>
    </location>
</feature>
<evidence type="ECO:0000256" key="2">
    <source>
        <dbReference type="ARBA" id="ARBA00022448"/>
    </source>
</evidence>
<dbReference type="NCBIfam" id="TIGR00797">
    <property type="entry name" value="matE"/>
    <property type="match status" value="1"/>
</dbReference>
<evidence type="ECO:0000256" key="5">
    <source>
        <dbReference type="ARBA" id="ARBA00022989"/>
    </source>
</evidence>
<keyword evidence="2" id="KW-0813">Transport</keyword>
<keyword evidence="3" id="KW-1003">Cell membrane</keyword>
<comment type="subcellular location">
    <subcellularLocation>
        <location evidence="1">Cell membrane</location>
        <topology evidence="1">Multi-pass membrane protein</topology>
    </subcellularLocation>
</comment>
<proteinExistence type="predicted"/>
<keyword evidence="9" id="KW-1185">Reference proteome</keyword>
<dbReference type="Pfam" id="PF01554">
    <property type="entry name" value="MatE"/>
    <property type="match status" value="2"/>
</dbReference>
<dbReference type="STRING" id="980251.GCA_001642875_03549"/>
<feature type="transmembrane region" description="Helical" evidence="7">
    <location>
        <begin position="388"/>
        <end position="408"/>
    </location>
</feature>
<feature type="transmembrane region" description="Helical" evidence="7">
    <location>
        <begin position="17"/>
        <end position="38"/>
    </location>
</feature>
<dbReference type="GO" id="GO:0042910">
    <property type="term" value="F:xenobiotic transmembrane transporter activity"/>
    <property type="evidence" value="ECO:0007669"/>
    <property type="project" value="InterPro"/>
</dbReference>
<protein>
    <submittedName>
        <fullName evidence="8">Multidrug export protein MepA</fullName>
    </submittedName>
</protein>
<dbReference type="Proteomes" id="UP000322214">
    <property type="component" value="Chromosome"/>
</dbReference>
<reference evidence="8 9" key="1">
    <citation type="submission" date="2019-08" db="EMBL/GenBank/DDBJ databases">
        <title>Deep-cultivation of Planctomycetes and their phenomic and genomic characterization uncovers novel biology.</title>
        <authorList>
            <person name="Wiegand S."/>
            <person name="Jogler M."/>
            <person name="Boedeker C."/>
            <person name="Pinto D."/>
            <person name="Vollmers J."/>
            <person name="Rivas-Marin E."/>
            <person name="Kohn T."/>
            <person name="Peeters S.H."/>
            <person name="Heuer A."/>
            <person name="Rast P."/>
            <person name="Oberbeckmann S."/>
            <person name="Bunk B."/>
            <person name="Jeske O."/>
            <person name="Meyerdierks A."/>
            <person name="Storesund J.E."/>
            <person name="Kallscheuer N."/>
            <person name="Luecker S."/>
            <person name="Lage O.M."/>
            <person name="Pohl T."/>
            <person name="Merkel B.J."/>
            <person name="Hornburger P."/>
            <person name="Mueller R.-W."/>
            <person name="Bruemmer F."/>
            <person name="Labrenz M."/>
            <person name="Spormann A.M."/>
            <person name="Op den Camp H."/>
            <person name="Overmann J."/>
            <person name="Amann R."/>
            <person name="Jetten M.S.M."/>
            <person name="Mascher T."/>
            <person name="Medema M.H."/>
            <person name="Devos D.P."/>
            <person name="Kaster A.-K."/>
            <person name="Ovreas L."/>
            <person name="Rohde M."/>
            <person name="Galperin M.Y."/>
            <person name="Jogler C."/>
        </authorList>
    </citation>
    <scope>NUCLEOTIDE SEQUENCE [LARGE SCALE GENOMIC DNA]</scope>
    <source>
        <strain evidence="8 9">FC18</strain>
    </source>
</reference>
<dbReference type="GO" id="GO:0015297">
    <property type="term" value="F:antiporter activity"/>
    <property type="evidence" value="ECO:0007669"/>
    <property type="project" value="InterPro"/>
</dbReference>
<dbReference type="InterPro" id="IPR048279">
    <property type="entry name" value="MdtK-like"/>
</dbReference>
<evidence type="ECO:0000256" key="1">
    <source>
        <dbReference type="ARBA" id="ARBA00004651"/>
    </source>
</evidence>
<feature type="transmembrane region" description="Helical" evidence="7">
    <location>
        <begin position="207"/>
        <end position="235"/>
    </location>
</feature>
<feature type="transmembrane region" description="Helical" evidence="7">
    <location>
        <begin position="103"/>
        <end position="125"/>
    </location>
</feature>
<feature type="transmembrane region" description="Helical" evidence="7">
    <location>
        <begin position="255"/>
        <end position="276"/>
    </location>
</feature>
<dbReference type="PANTHER" id="PTHR43549:SF3">
    <property type="entry name" value="MULTIDRUG RESISTANCE PROTEIN YPNP-RELATED"/>
    <property type="match status" value="1"/>
</dbReference>
<feature type="transmembrane region" description="Helical" evidence="7">
    <location>
        <begin position="364"/>
        <end position="382"/>
    </location>
</feature>
<feature type="transmembrane region" description="Helical" evidence="7">
    <location>
        <begin position="134"/>
        <end position="152"/>
    </location>
</feature>
<dbReference type="InterPro" id="IPR052031">
    <property type="entry name" value="Membrane_Transporter-Flippase"/>
</dbReference>
<organism evidence="8 9">
    <name type="scientific">Mariniblastus fucicola</name>
    <dbReference type="NCBI Taxonomy" id="980251"/>
    <lineage>
        <taxon>Bacteria</taxon>
        <taxon>Pseudomonadati</taxon>
        <taxon>Planctomycetota</taxon>
        <taxon>Planctomycetia</taxon>
        <taxon>Pirellulales</taxon>
        <taxon>Pirellulaceae</taxon>
        <taxon>Mariniblastus</taxon>
    </lineage>
</organism>
<dbReference type="EMBL" id="CP042912">
    <property type="protein sequence ID" value="QEG22201.1"/>
    <property type="molecule type" value="Genomic_DNA"/>
</dbReference>
<keyword evidence="6 7" id="KW-0472">Membrane</keyword>
<name>A0A5B9PH70_9BACT</name>
<keyword evidence="5 7" id="KW-1133">Transmembrane helix</keyword>
<evidence type="ECO:0000313" key="8">
    <source>
        <dbReference type="EMBL" id="QEG22201.1"/>
    </source>
</evidence>
<evidence type="ECO:0000256" key="3">
    <source>
        <dbReference type="ARBA" id="ARBA00022475"/>
    </source>
</evidence>
<feature type="transmembrane region" description="Helical" evidence="7">
    <location>
        <begin position="322"/>
        <end position="343"/>
    </location>
</feature>
<evidence type="ECO:0000313" key="9">
    <source>
        <dbReference type="Proteomes" id="UP000322214"/>
    </source>
</evidence>
<dbReference type="GO" id="GO:0005886">
    <property type="term" value="C:plasma membrane"/>
    <property type="evidence" value="ECO:0007669"/>
    <property type="project" value="UniProtKB-SubCell"/>
</dbReference>
<dbReference type="KEGG" id="mff:MFFC18_20620"/>
<evidence type="ECO:0000256" key="7">
    <source>
        <dbReference type="SAM" id="Phobius"/>
    </source>
</evidence>
<dbReference type="PANTHER" id="PTHR43549">
    <property type="entry name" value="MULTIDRUG RESISTANCE PROTEIN YPNP-RELATED"/>
    <property type="match status" value="1"/>
</dbReference>
<gene>
    <name evidence="8" type="primary">mepA</name>
    <name evidence="8" type="ORF">MFFC18_20620</name>
</gene>
<accession>A0A5B9PH70</accession>
<evidence type="ECO:0000256" key="6">
    <source>
        <dbReference type="ARBA" id="ARBA00023136"/>
    </source>
</evidence>
<dbReference type="PIRSF" id="PIRSF006603">
    <property type="entry name" value="DinF"/>
    <property type="match status" value="1"/>
</dbReference>
<sequence length="417" mass="45883">MYNVVDTYYAGDISETALAAVGLSFPVFLLVIAASSGLSRGASGLISNAIGARKYEDQQRFTTQSVSLANCLSMVLTFVGLMIASPIFQFLGAEGEFLEMANAYITPIFLGASFFIVGGVCNAILTSSGDTKTFGSVLVVGFFLNLVFDPWFKDGGWGLPAMGVAGIAWATVLIQFLGSSFLMWSVIRRGLLKVNDFRAYVPDLKTWWEITVQALPATFNIFSIAIGFFAINWFLKRYGVDAVAAYTATTRIEQIALMPTFGLYAAIMALVGQNNGAGKISRVRETMWFCNWVGVTVNLVMAGLMFLFSRELMGIFTDDQEVIEYGVTCLNVIAPIHWSYILTATHIAMLQALKRPSYGFFEAIARKIIIPLPILWVLVVWLGKDIEWIWYCNAAINVLMTAVTVLYARKVLNELSA</sequence>
<feature type="transmembrane region" description="Helical" evidence="7">
    <location>
        <begin position="68"/>
        <end position="91"/>
    </location>
</feature>